<comment type="subcellular location">
    <subcellularLocation>
        <location evidence="7">Cytoplasm</location>
    </subcellularLocation>
</comment>
<evidence type="ECO:0000256" key="7">
    <source>
        <dbReference type="HAMAP-Rule" id="MF_00379"/>
    </source>
</evidence>
<feature type="binding site" evidence="7">
    <location>
        <position position="231"/>
    </location>
    <ligand>
        <name>Mg(2+)</name>
        <dbReference type="ChEBI" id="CHEBI:18420"/>
    </ligand>
</feature>
<feature type="binding site" evidence="7">
    <location>
        <position position="23"/>
    </location>
    <ligand>
        <name>(6S)-5-formyl-5,6,7,8-tetrahydrofolate</name>
        <dbReference type="ChEBI" id="CHEBI:57457"/>
    </ligand>
</feature>
<comment type="cofactor">
    <cofactor evidence="7">
        <name>K(+)</name>
        <dbReference type="ChEBI" id="CHEBI:29103"/>
    </cofactor>
    <text evidence="7">Binds 1 potassium ion per subunit.</text>
</comment>
<feature type="binding site" evidence="7">
    <location>
        <position position="85"/>
    </location>
    <ligand>
        <name>(6S)-5-formyl-5,6,7,8-tetrahydrofolate</name>
        <dbReference type="ChEBI" id="CHEBI:57457"/>
    </ligand>
</feature>
<evidence type="ECO:0000256" key="3">
    <source>
        <dbReference type="ARBA" id="ARBA00022741"/>
    </source>
</evidence>
<dbReference type="Proteomes" id="UP001589830">
    <property type="component" value="Unassembled WGS sequence"/>
</dbReference>
<sequence>MRIRDPICAVATPPGKGAIGVVRLSGEGALEVAARVWRGKDPRGLKGGHFTFGEVVDPKTGEAIDQALLLVFRAPRSYTGEDAAEFHTHGSPAVLRRVLEVLLEAGARLAGPGEFTFRAYLNGKLDLAQAEAVLALIEAEGELARRQALRALEGALSRRIAALEERLLDLLAHIQALLDYPEEGVEPLEAEKAIREVLAEVEALLSQAKASRLAQKGARLALIGAPNAGKSSLLNALLGYERALVSPIPGTTRDYLEAPLELFGIPLVAVDTAGVRETEDPVERMGVERALRIAEEADLVLYVVDRSAPKPAPPPLPWERTLKVATKADLPPAWEDPAFIPVSSLTGEGLDRLKEALKEALLGKEGGEVLLTERQAEALLKAKERLKEALGLPQDLMGLALEEALEALASLRGEGRVAEAVVARVFQNFCVGK</sequence>
<dbReference type="Pfam" id="PF10396">
    <property type="entry name" value="TrmE_N"/>
    <property type="match status" value="1"/>
</dbReference>
<keyword evidence="6 7" id="KW-0342">GTP-binding</keyword>
<dbReference type="PANTHER" id="PTHR42714">
    <property type="entry name" value="TRNA MODIFICATION GTPASE GTPBP3"/>
    <property type="match status" value="1"/>
</dbReference>
<comment type="similarity">
    <text evidence="1 7 8">Belongs to the TRAFAC class TrmE-Era-EngA-EngB-Septin-like GTPase superfamily. TrmE GTPase family.</text>
</comment>
<dbReference type="InterPro" id="IPR027368">
    <property type="entry name" value="MnmE_dom2"/>
</dbReference>
<dbReference type="CDD" id="cd14858">
    <property type="entry name" value="TrmE_N"/>
    <property type="match status" value="1"/>
</dbReference>
<dbReference type="InterPro" id="IPR025867">
    <property type="entry name" value="MnmE_helical"/>
</dbReference>
<evidence type="ECO:0000313" key="10">
    <source>
        <dbReference type="EMBL" id="MFC0595082.1"/>
    </source>
</evidence>
<feature type="binding site" evidence="7">
    <location>
        <begin position="271"/>
        <end position="274"/>
    </location>
    <ligand>
        <name>GTP</name>
        <dbReference type="ChEBI" id="CHEBI:37565"/>
    </ligand>
</feature>
<dbReference type="InterPro" id="IPR018948">
    <property type="entry name" value="GTP-bd_TrmE_N"/>
</dbReference>
<protein>
    <recommendedName>
        <fullName evidence="7">tRNA modification GTPase MnmE</fullName>
        <ecNumber evidence="7">3.6.-.-</ecNumber>
    </recommendedName>
</protein>
<evidence type="ECO:0000313" key="11">
    <source>
        <dbReference type="Proteomes" id="UP001589830"/>
    </source>
</evidence>
<feature type="binding site" evidence="7">
    <location>
        <position position="227"/>
    </location>
    <ligand>
        <name>K(+)</name>
        <dbReference type="ChEBI" id="CHEBI:29103"/>
    </ligand>
</feature>
<dbReference type="NCBIfam" id="TIGR00231">
    <property type="entry name" value="small_GTP"/>
    <property type="match status" value="1"/>
</dbReference>
<dbReference type="Pfam" id="PF12631">
    <property type="entry name" value="MnmE_helical"/>
    <property type="match status" value="1"/>
</dbReference>
<evidence type="ECO:0000259" key="9">
    <source>
        <dbReference type="PROSITE" id="PS51709"/>
    </source>
</evidence>
<evidence type="ECO:0000256" key="1">
    <source>
        <dbReference type="ARBA" id="ARBA00011043"/>
    </source>
</evidence>
<dbReference type="InterPro" id="IPR027417">
    <property type="entry name" value="P-loop_NTPase"/>
</dbReference>
<feature type="binding site" evidence="7">
    <location>
        <position position="248"/>
    </location>
    <ligand>
        <name>K(+)</name>
        <dbReference type="ChEBI" id="CHEBI:29103"/>
    </ligand>
</feature>
<dbReference type="Gene3D" id="3.30.1360.120">
    <property type="entry name" value="Probable tRNA modification gtpase trme, domain 1"/>
    <property type="match status" value="1"/>
</dbReference>
<dbReference type="Gene3D" id="1.20.120.430">
    <property type="entry name" value="tRNA modification GTPase MnmE domain 2"/>
    <property type="match status" value="1"/>
</dbReference>
<dbReference type="InterPro" id="IPR006073">
    <property type="entry name" value="GTP-bd"/>
</dbReference>
<evidence type="ECO:0000256" key="4">
    <source>
        <dbReference type="ARBA" id="ARBA00022842"/>
    </source>
</evidence>
<dbReference type="RefSeq" id="WP_188845910.1">
    <property type="nucleotide sequence ID" value="NZ_BMPJ01000003.1"/>
</dbReference>
<comment type="subunit">
    <text evidence="7">Homodimer. Heterotetramer of two MnmE and two MnmG subunits.</text>
</comment>
<organism evidence="10 11">
    <name type="scientific">Thermus composti</name>
    <dbReference type="NCBI Taxonomy" id="532059"/>
    <lineage>
        <taxon>Bacteria</taxon>
        <taxon>Thermotogati</taxon>
        <taxon>Deinococcota</taxon>
        <taxon>Deinococci</taxon>
        <taxon>Thermales</taxon>
        <taxon>Thermaceae</taxon>
        <taxon>Thermus</taxon>
    </lineage>
</organism>
<feature type="binding site" evidence="7">
    <location>
        <position position="433"/>
    </location>
    <ligand>
        <name>(6S)-5-formyl-5,6,7,8-tetrahydrofolate</name>
        <dbReference type="ChEBI" id="CHEBI:57457"/>
    </ligand>
</feature>
<dbReference type="PANTHER" id="PTHR42714:SF2">
    <property type="entry name" value="TRNA MODIFICATION GTPASE GTPBP3, MITOCHONDRIAL"/>
    <property type="match status" value="1"/>
</dbReference>
<keyword evidence="5 7" id="KW-0630">Potassium</keyword>
<keyword evidence="7" id="KW-0479">Metal-binding</keyword>
<feature type="binding site" evidence="7">
    <location>
        <position position="246"/>
    </location>
    <ligand>
        <name>K(+)</name>
        <dbReference type="ChEBI" id="CHEBI:29103"/>
    </ligand>
</feature>
<reference evidence="10 11" key="1">
    <citation type="submission" date="2024-09" db="EMBL/GenBank/DDBJ databases">
        <authorList>
            <person name="Sun Q."/>
            <person name="Mori K."/>
        </authorList>
    </citation>
    <scope>NUCLEOTIDE SEQUENCE [LARGE SCALE GENOMIC DNA]</scope>
    <source>
        <strain evidence="10 11">NCAIM B.02340</strain>
    </source>
</reference>
<dbReference type="EMBL" id="JBHLTW010000006">
    <property type="protein sequence ID" value="MFC0595082.1"/>
    <property type="molecule type" value="Genomic_DNA"/>
</dbReference>
<dbReference type="InterPro" id="IPR005225">
    <property type="entry name" value="Small_GTP-bd"/>
</dbReference>
<feature type="binding site" evidence="7">
    <location>
        <begin position="227"/>
        <end position="232"/>
    </location>
    <ligand>
        <name>GTP</name>
        <dbReference type="ChEBI" id="CHEBI:37565"/>
    </ligand>
</feature>
<proteinExistence type="inferred from homology"/>
<dbReference type="SUPFAM" id="SSF52540">
    <property type="entry name" value="P-loop containing nucleoside triphosphate hydrolases"/>
    <property type="match status" value="1"/>
</dbReference>
<dbReference type="HAMAP" id="MF_00379">
    <property type="entry name" value="GTPase_MnmE"/>
    <property type="match status" value="1"/>
</dbReference>
<evidence type="ECO:0000256" key="2">
    <source>
        <dbReference type="ARBA" id="ARBA00022694"/>
    </source>
</evidence>
<dbReference type="InterPro" id="IPR027266">
    <property type="entry name" value="TrmE/GcvT-like"/>
</dbReference>
<keyword evidence="7" id="KW-0378">Hydrolase</keyword>
<comment type="function">
    <text evidence="7">Exhibits a very high intrinsic GTPase hydrolysis rate. Involved in the addition of a carboxymethylaminomethyl (cmnm) group at the wobble position (U34) of certain tRNAs, forming tRNA-cmnm(5)s(2)U34.</text>
</comment>
<feature type="binding site" evidence="7">
    <location>
        <position position="252"/>
    </location>
    <ligand>
        <name>Mg(2+)</name>
        <dbReference type="ChEBI" id="CHEBI:18420"/>
    </ligand>
</feature>
<evidence type="ECO:0000256" key="6">
    <source>
        <dbReference type="ARBA" id="ARBA00023134"/>
    </source>
</evidence>
<feature type="binding site" evidence="7">
    <location>
        <position position="251"/>
    </location>
    <ligand>
        <name>K(+)</name>
        <dbReference type="ChEBI" id="CHEBI:29103"/>
    </ligand>
</feature>
<comment type="caution">
    <text evidence="7">Lacks conserved residue(s) required for the propagation of feature annotation.</text>
</comment>
<dbReference type="NCBIfam" id="TIGR00450">
    <property type="entry name" value="mnmE_trmE_thdF"/>
    <property type="match status" value="1"/>
</dbReference>
<accession>A0ABV6PZ21</accession>
<evidence type="ECO:0000256" key="8">
    <source>
        <dbReference type="RuleBase" id="RU003313"/>
    </source>
</evidence>
<dbReference type="Pfam" id="PF01926">
    <property type="entry name" value="MMR_HSR1"/>
    <property type="match status" value="1"/>
</dbReference>
<dbReference type="PROSITE" id="PS51709">
    <property type="entry name" value="G_TRME"/>
    <property type="match status" value="1"/>
</dbReference>
<feature type="binding site" evidence="7">
    <location>
        <position position="124"/>
    </location>
    <ligand>
        <name>(6S)-5-formyl-5,6,7,8-tetrahydrofolate</name>
        <dbReference type="ChEBI" id="CHEBI:57457"/>
    </ligand>
</feature>
<keyword evidence="2 7" id="KW-0819">tRNA processing</keyword>
<keyword evidence="11" id="KW-1185">Reference proteome</keyword>
<comment type="caution">
    <text evidence="10">The sequence shown here is derived from an EMBL/GenBank/DDBJ whole genome shotgun (WGS) entry which is preliminary data.</text>
</comment>
<gene>
    <name evidence="7 10" type="primary">mnmE</name>
    <name evidence="7" type="synonym">trmE</name>
    <name evidence="10" type="ORF">ACFFFP_02655</name>
</gene>
<dbReference type="Gene3D" id="3.40.50.300">
    <property type="entry name" value="P-loop containing nucleotide triphosphate hydrolases"/>
    <property type="match status" value="1"/>
</dbReference>
<dbReference type="EC" id="3.6.-.-" evidence="7"/>
<feature type="domain" description="TrmE-type G" evidence="9">
    <location>
        <begin position="217"/>
        <end position="362"/>
    </location>
</feature>
<dbReference type="CDD" id="cd04164">
    <property type="entry name" value="trmE"/>
    <property type="match status" value="1"/>
</dbReference>
<dbReference type="InterPro" id="IPR004520">
    <property type="entry name" value="GTPase_MnmE"/>
</dbReference>
<keyword evidence="3 7" id="KW-0547">Nucleotide-binding</keyword>
<dbReference type="PRINTS" id="PR00326">
    <property type="entry name" value="GTP1OBG"/>
</dbReference>
<evidence type="ECO:0000256" key="5">
    <source>
        <dbReference type="ARBA" id="ARBA00022958"/>
    </source>
</evidence>
<dbReference type="InterPro" id="IPR031168">
    <property type="entry name" value="G_TrmE"/>
</dbReference>
<feature type="binding site" evidence="7">
    <location>
        <begin position="246"/>
        <end position="252"/>
    </location>
    <ligand>
        <name>GTP</name>
        <dbReference type="ChEBI" id="CHEBI:37565"/>
    </ligand>
</feature>
<keyword evidence="7" id="KW-0963">Cytoplasm</keyword>
<keyword evidence="4 7" id="KW-0460">Magnesium</keyword>
<name>A0ABV6PZ21_9DEIN</name>